<dbReference type="AlphaFoldDB" id="A0AAD5LEX6"/>
<feature type="region of interest" description="Disordered" evidence="1">
    <location>
        <begin position="314"/>
        <end position="340"/>
    </location>
</feature>
<sequence>MGKRRIVTLSASQYVQQVRLPTDFPDHARVLVDNVLKEALYRHHSLHHDAQGRVDGAQWKLLKEKHRFSCYRSTSSSPSSTCPSDALLPDIMAVGIVPGALDDVLHGAVNLTPEAMKLADAMARGDLVDGRLLALLSPPTPDAPFRSLTLKWVIRDHAPLSKQRDYVYLEATGTTMSPSGERLGYLVAHSVKLAAVPEFHKDSQIQRGHVSYCFLFRQRHPQNVEVFFKGKISPRGGAKERAAASLAVDVITASATSVLFAEMKKLLFALRTTESESSNSGGSSSSSSSSSSYSLASLPSRASSLSRLRRGFSNSTMISDDGRHTTRTSSGGGRPSLIAMKRSPSLSATTRCEAERCARSLGALSRKARCQLCWRQLCRRCVVVKPVFADASDLTRLEKLAFCGECMEATTTSSARWMAAQELQQLDYMFVDEEELLLEAEASRRASNYGVVRSYDAYCKERTSRRTWECHTGSSSVDDRPSVSSLQDLLVRTSSGVPFESSFVVPDYFDELDDDDDDDGEMPIIESYTDDDEDGEGAAALSSMDDFHAADELCVSVPPDSLLAAAAAS</sequence>
<dbReference type="PANTHER" id="PTHR13510:SF44">
    <property type="entry name" value="RABENOSYN-5"/>
    <property type="match status" value="1"/>
</dbReference>
<proteinExistence type="predicted"/>
<dbReference type="CDD" id="cd00065">
    <property type="entry name" value="FYVE_like_SF"/>
    <property type="match status" value="1"/>
</dbReference>
<gene>
    <name evidence="2" type="ORF">P43SY_009397</name>
</gene>
<dbReference type="InterPro" id="IPR023393">
    <property type="entry name" value="START-like_dom_sf"/>
</dbReference>
<evidence type="ECO:0000313" key="3">
    <source>
        <dbReference type="Proteomes" id="UP001209570"/>
    </source>
</evidence>
<comment type="caution">
    <text evidence="2">The sequence shown here is derived from an EMBL/GenBank/DDBJ whole genome shotgun (WGS) entry which is preliminary data.</text>
</comment>
<evidence type="ECO:0000256" key="1">
    <source>
        <dbReference type="SAM" id="MobiDB-lite"/>
    </source>
</evidence>
<protein>
    <recommendedName>
        <fullName evidence="4">START domain-containing protein</fullName>
    </recommendedName>
</protein>
<dbReference type="PANTHER" id="PTHR13510">
    <property type="entry name" value="FYVE-FINGER-CONTAINING RAB5 EFFECTOR PROTEIN RABENOSYN-5-RELATED"/>
    <property type="match status" value="1"/>
</dbReference>
<keyword evidence="3" id="KW-1185">Reference proteome</keyword>
<evidence type="ECO:0008006" key="4">
    <source>
        <dbReference type="Google" id="ProtNLM"/>
    </source>
</evidence>
<evidence type="ECO:0000313" key="2">
    <source>
        <dbReference type="EMBL" id="KAJ0397115.1"/>
    </source>
</evidence>
<dbReference type="Proteomes" id="UP001209570">
    <property type="component" value="Unassembled WGS sequence"/>
</dbReference>
<reference evidence="2" key="1">
    <citation type="submission" date="2021-12" db="EMBL/GenBank/DDBJ databases">
        <title>Prjna785345.</title>
        <authorList>
            <person name="Rujirawat T."/>
            <person name="Krajaejun T."/>
        </authorList>
    </citation>
    <scope>NUCLEOTIDE SEQUENCE</scope>
    <source>
        <strain evidence="2">Pi057C3</strain>
    </source>
</reference>
<organism evidence="2 3">
    <name type="scientific">Pythium insidiosum</name>
    <name type="common">Pythiosis disease agent</name>
    <dbReference type="NCBI Taxonomy" id="114742"/>
    <lineage>
        <taxon>Eukaryota</taxon>
        <taxon>Sar</taxon>
        <taxon>Stramenopiles</taxon>
        <taxon>Oomycota</taxon>
        <taxon>Peronosporomycetes</taxon>
        <taxon>Pythiales</taxon>
        <taxon>Pythiaceae</taxon>
        <taxon>Pythium</taxon>
    </lineage>
</organism>
<dbReference type="Gene3D" id="3.30.530.20">
    <property type="match status" value="1"/>
</dbReference>
<feature type="region of interest" description="Disordered" evidence="1">
    <location>
        <begin position="275"/>
        <end position="294"/>
    </location>
</feature>
<dbReference type="InterPro" id="IPR052727">
    <property type="entry name" value="Rab4/Rab5_effector"/>
</dbReference>
<name>A0AAD5LEX6_PYTIN</name>
<accession>A0AAD5LEX6</accession>
<dbReference type="EMBL" id="JAKCXM010000266">
    <property type="protein sequence ID" value="KAJ0397115.1"/>
    <property type="molecule type" value="Genomic_DNA"/>
</dbReference>